<accession>A0ABT8IWC6</accession>
<evidence type="ECO:0000256" key="1">
    <source>
        <dbReference type="ARBA" id="ARBA00023015"/>
    </source>
</evidence>
<dbReference type="EMBL" id="JAROCB010000002">
    <property type="protein sequence ID" value="MDN4597124.1"/>
    <property type="molecule type" value="Genomic_DNA"/>
</dbReference>
<dbReference type="InterPro" id="IPR009057">
    <property type="entry name" value="Homeodomain-like_sf"/>
</dbReference>
<dbReference type="Pfam" id="PF12833">
    <property type="entry name" value="HTH_18"/>
    <property type="match status" value="1"/>
</dbReference>
<dbReference type="SUPFAM" id="SSF46689">
    <property type="entry name" value="Homeodomain-like"/>
    <property type="match status" value="2"/>
</dbReference>
<organism evidence="5 6">
    <name type="scientific">Leifsonia virtsii</name>
    <dbReference type="NCBI Taxonomy" id="3035915"/>
    <lineage>
        <taxon>Bacteria</taxon>
        <taxon>Bacillati</taxon>
        <taxon>Actinomycetota</taxon>
        <taxon>Actinomycetes</taxon>
        <taxon>Micrococcales</taxon>
        <taxon>Microbacteriaceae</taxon>
        <taxon>Leifsonia</taxon>
    </lineage>
</organism>
<name>A0ABT8IWC6_9MICO</name>
<evidence type="ECO:0000256" key="2">
    <source>
        <dbReference type="ARBA" id="ARBA00023125"/>
    </source>
</evidence>
<keyword evidence="6" id="KW-1185">Reference proteome</keyword>
<dbReference type="PROSITE" id="PS01124">
    <property type="entry name" value="HTH_ARAC_FAMILY_2"/>
    <property type="match status" value="1"/>
</dbReference>
<keyword evidence="1" id="KW-0805">Transcription regulation</keyword>
<dbReference type="Pfam" id="PF14525">
    <property type="entry name" value="AraC_binding_2"/>
    <property type="match status" value="1"/>
</dbReference>
<dbReference type="RefSeq" id="WP_301217804.1">
    <property type="nucleotide sequence ID" value="NZ_JAROCB010000002.1"/>
</dbReference>
<comment type="caution">
    <text evidence="5">The sequence shown here is derived from an EMBL/GenBank/DDBJ whole genome shotgun (WGS) entry which is preliminary data.</text>
</comment>
<dbReference type="PANTHER" id="PTHR46796">
    <property type="entry name" value="HTH-TYPE TRANSCRIPTIONAL ACTIVATOR RHAS-RELATED"/>
    <property type="match status" value="1"/>
</dbReference>
<sequence length="315" mass="34769">MQYSLAWAATHPEDAEERLGRTYQNLELGTDDPDGFAVSVAESGDKTVALARTDWTGSAHARTDGNSFFSIGDVYEGRVALTVAGEELDSAGVVLLPPVDIRARWEASHRSREVRIERTAIDAFARDHLGAAGAEVAFSSLRPLSPAHERLWRSVERHVREDIAAHGDLLHNDLVWEAATRHLIGTLLTAFPNSTLGLEQPTDGARALPATIRRAIAYMEEHLSEPFSLADVADAARLSPRGLQDAFQRLLGRTPTQQLRLLRLEAARADLVAADPSDGDTVREIAHRWGFVHVARFSAAYRDRYGENPRETLQR</sequence>
<keyword evidence="2" id="KW-0238">DNA-binding</keyword>
<protein>
    <submittedName>
        <fullName evidence="5">AraC family transcriptional regulator</fullName>
    </submittedName>
</protein>
<dbReference type="Gene3D" id="1.10.10.60">
    <property type="entry name" value="Homeodomain-like"/>
    <property type="match status" value="1"/>
</dbReference>
<dbReference type="InterPro" id="IPR035418">
    <property type="entry name" value="AraC-bd_2"/>
</dbReference>
<feature type="domain" description="HTH araC/xylS-type" evidence="4">
    <location>
        <begin position="213"/>
        <end position="315"/>
    </location>
</feature>
<reference evidence="5" key="1">
    <citation type="submission" date="2023-03" db="EMBL/GenBank/DDBJ databases">
        <title>MT1 and MT2 Draft Genomes of Novel Species.</title>
        <authorList>
            <person name="Venkateswaran K."/>
        </authorList>
    </citation>
    <scope>NUCLEOTIDE SEQUENCE</scope>
    <source>
        <strain evidence="5">F6_8S_P_1A</strain>
    </source>
</reference>
<keyword evidence="3" id="KW-0804">Transcription</keyword>
<evidence type="ECO:0000313" key="5">
    <source>
        <dbReference type="EMBL" id="MDN4597124.1"/>
    </source>
</evidence>
<gene>
    <name evidence="5" type="ORF">P5G59_08220</name>
</gene>
<evidence type="ECO:0000313" key="6">
    <source>
        <dbReference type="Proteomes" id="UP001174210"/>
    </source>
</evidence>
<evidence type="ECO:0000259" key="4">
    <source>
        <dbReference type="PROSITE" id="PS01124"/>
    </source>
</evidence>
<dbReference type="SMART" id="SM00342">
    <property type="entry name" value="HTH_ARAC"/>
    <property type="match status" value="1"/>
</dbReference>
<evidence type="ECO:0000256" key="3">
    <source>
        <dbReference type="ARBA" id="ARBA00023163"/>
    </source>
</evidence>
<dbReference type="InterPro" id="IPR018060">
    <property type="entry name" value="HTH_AraC"/>
</dbReference>
<proteinExistence type="predicted"/>
<dbReference type="PANTHER" id="PTHR46796:SF12">
    <property type="entry name" value="HTH-TYPE DNA-BINDING TRANSCRIPTIONAL ACTIVATOR EUTR"/>
    <property type="match status" value="1"/>
</dbReference>
<dbReference type="InterPro" id="IPR050204">
    <property type="entry name" value="AraC_XylS_family_regulators"/>
</dbReference>
<dbReference type="Proteomes" id="UP001174210">
    <property type="component" value="Unassembled WGS sequence"/>
</dbReference>